<evidence type="ECO:0000256" key="1">
    <source>
        <dbReference type="ARBA" id="ARBA00006174"/>
    </source>
</evidence>
<comment type="similarity">
    <text evidence="1">Belongs to the PrpD family.</text>
</comment>
<dbReference type="PANTHER" id="PTHR16943:SF8">
    <property type="entry name" value="2-METHYLCITRATE DEHYDRATASE"/>
    <property type="match status" value="1"/>
</dbReference>
<gene>
    <name evidence="3" type="ORF">BU16DRAFT_558803</name>
</gene>
<organism evidence="3 4">
    <name type="scientific">Lophium mytilinum</name>
    <dbReference type="NCBI Taxonomy" id="390894"/>
    <lineage>
        <taxon>Eukaryota</taxon>
        <taxon>Fungi</taxon>
        <taxon>Dikarya</taxon>
        <taxon>Ascomycota</taxon>
        <taxon>Pezizomycotina</taxon>
        <taxon>Dothideomycetes</taxon>
        <taxon>Pleosporomycetidae</taxon>
        <taxon>Mytilinidiales</taxon>
        <taxon>Mytilinidiaceae</taxon>
        <taxon>Lophium</taxon>
    </lineage>
</organism>
<name>A0A6A6R321_9PEZI</name>
<proteinExistence type="inferred from homology"/>
<reference evidence="3" key="1">
    <citation type="journal article" date="2020" name="Stud. Mycol.">
        <title>101 Dothideomycetes genomes: a test case for predicting lifestyles and emergence of pathogens.</title>
        <authorList>
            <person name="Haridas S."/>
            <person name="Albert R."/>
            <person name="Binder M."/>
            <person name="Bloem J."/>
            <person name="Labutti K."/>
            <person name="Salamov A."/>
            <person name="Andreopoulos B."/>
            <person name="Baker S."/>
            <person name="Barry K."/>
            <person name="Bills G."/>
            <person name="Bluhm B."/>
            <person name="Cannon C."/>
            <person name="Castanera R."/>
            <person name="Culley D."/>
            <person name="Daum C."/>
            <person name="Ezra D."/>
            <person name="Gonzalez J."/>
            <person name="Henrissat B."/>
            <person name="Kuo A."/>
            <person name="Liang C."/>
            <person name="Lipzen A."/>
            <person name="Lutzoni F."/>
            <person name="Magnuson J."/>
            <person name="Mondo S."/>
            <person name="Nolan M."/>
            <person name="Ohm R."/>
            <person name="Pangilinan J."/>
            <person name="Park H.-J."/>
            <person name="Ramirez L."/>
            <person name="Alfaro M."/>
            <person name="Sun H."/>
            <person name="Tritt A."/>
            <person name="Yoshinaga Y."/>
            <person name="Zwiers L.-H."/>
            <person name="Turgeon B."/>
            <person name="Goodwin S."/>
            <person name="Spatafora J."/>
            <person name="Crous P."/>
            <person name="Grigoriev I."/>
        </authorList>
    </citation>
    <scope>NUCLEOTIDE SEQUENCE</scope>
    <source>
        <strain evidence="3">CBS 269.34</strain>
    </source>
</reference>
<dbReference type="InterPro" id="IPR042183">
    <property type="entry name" value="MmgE/PrpD_sf_1"/>
</dbReference>
<feature type="domain" description="MmgE/PrpD N-terminal" evidence="2">
    <location>
        <begin position="14"/>
        <end position="261"/>
    </location>
</feature>
<evidence type="ECO:0000313" key="3">
    <source>
        <dbReference type="EMBL" id="KAF2498752.1"/>
    </source>
</evidence>
<dbReference type="InterPro" id="IPR036148">
    <property type="entry name" value="MmgE/PrpD_sf"/>
</dbReference>
<dbReference type="EMBL" id="MU004185">
    <property type="protein sequence ID" value="KAF2498752.1"/>
    <property type="molecule type" value="Genomic_DNA"/>
</dbReference>
<dbReference type="Gene3D" id="1.10.4100.10">
    <property type="entry name" value="2-methylcitrate dehydratase PrpD"/>
    <property type="match status" value="1"/>
</dbReference>
<evidence type="ECO:0000313" key="4">
    <source>
        <dbReference type="Proteomes" id="UP000799750"/>
    </source>
</evidence>
<accession>A0A6A6R321</accession>
<dbReference type="Pfam" id="PF03972">
    <property type="entry name" value="MmgE_PrpD_N"/>
    <property type="match status" value="1"/>
</dbReference>
<sequence length="469" mass="50311">MWNHSIEATSYTAQMATFAANTTFEALPASFLLLLSIWMLDNFSVMLAGRAQPIYQSALEAVKITHGSGRGNVSYATLDGTQTSLSGQMYMMGFAAAAFEFEHVVSASHPASGVFPALLCVAAANHKSGKEFLSAMAIGYEYATRIGFATVGFSETSEVVEKETAFHAMINAPPATAAAVGNLMGWDAEMIASAMGLAASNSAGLSSWLHTEAETRRTHPASGGQLGAEAAFLAKAGIKGPLNVMEQEYGYLRAFALDADPTLLIDGLGEKWESSAQTLKTLPVHARSLGFVYAVDQYRQCRTWSPSDISNITVFAGPAVLDPDNWIQNVTTLAVAQYSIPFDIVAPLVVDMRNPLEFNDALVANPIAQDLTRNIKTVSISDDLQYFLGYMTFNIGDELVNITVTGYPGLPGDDGYQQAAEDKYATVLKALSLKDKDDKVKNAVMNLADCDDVSKVLDDLIQLGKAAKF</sequence>
<dbReference type="OrthoDB" id="10267976at2759"/>
<dbReference type="PANTHER" id="PTHR16943">
    <property type="entry name" value="2-METHYLCITRATE DEHYDRATASE-RELATED"/>
    <property type="match status" value="1"/>
</dbReference>
<protein>
    <submittedName>
        <fullName evidence="3">2-methylcitrate dehydratase PrpD</fullName>
    </submittedName>
</protein>
<dbReference type="InterPro" id="IPR005656">
    <property type="entry name" value="MmgE_PrpD"/>
</dbReference>
<dbReference type="InterPro" id="IPR045336">
    <property type="entry name" value="MmgE_PrpD_N"/>
</dbReference>
<dbReference type="AlphaFoldDB" id="A0A6A6R321"/>
<dbReference type="SUPFAM" id="SSF103378">
    <property type="entry name" value="2-methylcitrate dehydratase PrpD"/>
    <property type="match status" value="1"/>
</dbReference>
<dbReference type="GO" id="GO:0016829">
    <property type="term" value="F:lyase activity"/>
    <property type="evidence" value="ECO:0007669"/>
    <property type="project" value="InterPro"/>
</dbReference>
<evidence type="ECO:0000259" key="2">
    <source>
        <dbReference type="Pfam" id="PF03972"/>
    </source>
</evidence>
<keyword evidence="4" id="KW-1185">Reference proteome</keyword>
<dbReference type="Proteomes" id="UP000799750">
    <property type="component" value="Unassembled WGS sequence"/>
</dbReference>